<keyword evidence="3" id="KW-0378">Hydrolase</keyword>
<dbReference type="Proteomes" id="UP000215086">
    <property type="component" value="Chromosome"/>
</dbReference>
<dbReference type="EMBL" id="CP018477">
    <property type="protein sequence ID" value="ASV76973.1"/>
    <property type="molecule type" value="Genomic_DNA"/>
</dbReference>
<name>A0A286RLX4_9BACT</name>
<dbReference type="InterPro" id="IPR015943">
    <property type="entry name" value="WD40/YVTN_repeat-like_dom_sf"/>
</dbReference>
<dbReference type="GO" id="GO:0017057">
    <property type="term" value="F:6-phosphogluconolactonase activity"/>
    <property type="evidence" value="ECO:0007669"/>
    <property type="project" value="UniProtKB-EC"/>
</dbReference>
<accession>A0A286RLX4</accession>
<dbReference type="InterPro" id="IPR050282">
    <property type="entry name" value="Cycloisomerase_2"/>
</dbReference>
<dbReference type="GO" id="GO:0006006">
    <property type="term" value="P:glucose metabolic process"/>
    <property type="evidence" value="ECO:0007669"/>
    <property type="project" value="UniProtKB-KW"/>
</dbReference>
<dbReference type="SUPFAM" id="SSF51004">
    <property type="entry name" value="C-terminal (heme d1) domain of cytochrome cd1-nitrite reductase"/>
    <property type="match status" value="1"/>
</dbReference>
<keyword evidence="2" id="KW-0313">Glucose metabolism</keyword>
<dbReference type="InterPro" id="IPR019405">
    <property type="entry name" value="Lactonase_7-beta_prop"/>
</dbReference>
<evidence type="ECO:0000313" key="4">
    <source>
        <dbReference type="Proteomes" id="UP000215086"/>
    </source>
</evidence>
<dbReference type="Gene3D" id="2.130.10.10">
    <property type="entry name" value="YVTN repeat-like/Quinoprotein amine dehydrogenase"/>
    <property type="match status" value="1"/>
</dbReference>
<evidence type="ECO:0000256" key="1">
    <source>
        <dbReference type="ARBA" id="ARBA00005564"/>
    </source>
</evidence>
<keyword evidence="4" id="KW-1185">Reference proteome</keyword>
<dbReference type="KEGG" id="ttf:THTE_4372"/>
<evidence type="ECO:0000313" key="3">
    <source>
        <dbReference type="EMBL" id="ASV76973.1"/>
    </source>
</evidence>
<proteinExistence type="inferred from homology"/>
<dbReference type="AlphaFoldDB" id="A0A286RLX4"/>
<gene>
    <name evidence="3" type="ORF">THTE_4372</name>
</gene>
<dbReference type="FunFam" id="2.130.10.10:FF:000306">
    <property type="entry name" value="3-carboxymuconate cyclase"/>
    <property type="match status" value="1"/>
</dbReference>
<dbReference type="RefSeq" id="WP_095416626.1">
    <property type="nucleotide sequence ID" value="NZ_CP018477.1"/>
</dbReference>
<keyword evidence="2" id="KW-0119">Carbohydrate metabolism</keyword>
<organism evidence="3 4">
    <name type="scientific">Thermogutta terrifontis</name>
    <dbReference type="NCBI Taxonomy" id="1331910"/>
    <lineage>
        <taxon>Bacteria</taxon>
        <taxon>Pseudomonadati</taxon>
        <taxon>Planctomycetota</taxon>
        <taxon>Planctomycetia</taxon>
        <taxon>Pirellulales</taxon>
        <taxon>Thermoguttaceae</taxon>
        <taxon>Thermogutta</taxon>
    </lineage>
</organism>
<evidence type="ECO:0000256" key="2">
    <source>
        <dbReference type="ARBA" id="ARBA00022526"/>
    </source>
</evidence>
<protein>
    <submittedName>
        <fullName evidence="3">6-phosphogluconolactonase</fullName>
        <ecNumber evidence="3">3.1.1.31</ecNumber>
    </submittedName>
</protein>
<dbReference type="Pfam" id="PF10282">
    <property type="entry name" value="Lactonase"/>
    <property type="match status" value="1"/>
</dbReference>
<dbReference type="InterPro" id="IPR011048">
    <property type="entry name" value="Haem_d1_sf"/>
</dbReference>
<dbReference type="EC" id="3.1.1.31" evidence="3"/>
<dbReference type="OrthoDB" id="9790815at2"/>
<dbReference type="PANTHER" id="PTHR30344:SF1">
    <property type="entry name" value="6-PHOSPHOGLUCONOLACTONASE"/>
    <property type="match status" value="1"/>
</dbReference>
<comment type="similarity">
    <text evidence="1">Belongs to the cycloisomerase 2 family.</text>
</comment>
<dbReference type="GO" id="GO:0005829">
    <property type="term" value="C:cytosol"/>
    <property type="evidence" value="ECO:0007669"/>
    <property type="project" value="TreeGrafter"/>
</dbReference>
<sequence length="384" mass="40697">MRRLVVTFLTGLVISMLTGTGWPVLGAEFWMFYGTYTRGTSKGIYVSRFNAEDGTLSEPVLAAEAQNPSFLALHPQKPVLYAVGELWEMSGKRTGSVSAFSVDTHSGRLTLINQQPSGGSGPCHVSVDASGRFVLVANYGGGSVAVLPVSTDGALEPAVCVLKQEGKSVHPTRQTSPHAHQIGFNPTGKVVVVPDLGLDQVLLFDWDGAQGQLTPHKPPFVQVPPGSGPRHFAFHPNGQVLYVLNELTATVSIFACEDGVPTRLIDNVSALPTDFAGQNTAAEIAVHPGGRFVYTSNRGHDSIAVFAVSDAGKRLERKANVSTQGKTPRFIGLDPTGKYLLAANQDTNNVVIFKIDSETGIPTPTGKQVSVGAPVCLVFSPVPN</sequence>
<dbReference type="PANTHER" id="PTHR30344">
    <property type="entry name" value="6-PHOSPHOGLUCONOLACTONASE-RELATED"/>
    <property type="match status" value="1"/>
</dbReference>
<reference evidence="3 4" key="1">
    <citation type="journal article" name="Front. Microbiol.">
        <title>Sugar Metabolism of the First Thermophilic Planctomycete Thermogutta terrifontis: Comparative Genomic and Transcriptomic Approaches.</title>
        <authorList>
            <person name="Elcheninov A.G."/>
            <person name="Menzel P."/>
            <person name="Gudbergsdottir S.R."/>
            <person name="Slesarev A.I."/>
            <person name="Kadnikov V.V."/>
            <person name="Krogh A."/>
            <person name="Bonch-Osmolovskaya E.A."/>
            <person name="Peng X."/>
            <person name="Kublanov I.V."/>
        </authorList>
    </citation>
    <scope>NUCLEOTIDE SEQUENCE [LARGE SCALE GENOMIC DNA]</scope>
    <source>
        <strain evidence="3 4">R1</strain>
    </source>
</reference>